<evidence type="ECO:0000256" key="6">
    <source>
        <dbReference type="ARBA" id="ARBA00023187"/>
    </source>
</evidence>
<dbReference type="OrthoDB" id="4771285at2759"/>
<evidence type="ECO:0000256" key="4">
    <source>
        <dbReference type="ARBA" id="ARBA00022728"/>
    </source>
</evidence>
<feature type="compositionally biased region" description="Basic residues" evidence="9">
    <location>
        <begin position="346"/>
        <end position="356"/>
    </location>
</feature>
<comment type="similarity">
    <text evidence="2">Belongs to the PRP31 family.</text>
</comment>
<feature type="domain" description="Nop" evidence="10">
    <location>
        <begin position="208"/>
        <end position="329"/>
    </location>
</feature>
<dbReference type="Gene3D" id="1.10.287.4070">
    <property type="match status" value="1"/>
</dbReference>
<evidence type="ECO:0000256" key="2">
    <source>
        <dbReference type="ARBA" id="ARBA00005572"/>
    </source>
</evidence>
<feature type="region of interest" description="Disordered" evidence="9">
    <location>
        <begin position="1"/>
        <end position="24"/>
    </location>
</feature>
<dbReference type="PANTHER" id="PTHR13904">
    <property type="entry name" value="PRE-MRNA SPLICING FACTOR PRP31"/>
    <property type="match status" value="1"/>
</dbReference>
<dbReference type="RefSeq" id="XP_043051340.1">
    <property type="nucleotide sequence ID" value="XM_043192952.1"/>
</dbReference>
<evidence type="ECO:0000256" key="5">
    <source>
        <dbReference type="ARBA" id="ARBA00022884"/>
    </source>
</evidence>
<dbReference type="PROSITE" id="PS51358">
    <property type="entry name" value="NOP"/>
    <property type="match status" value="1"/>
</dbReference>
<dbReference type="AlphaFoldDB" id="A0A9P8AJU4"/>
<dbReference type="InterPro" id="IPR012976">
    <property type="entry name" value="NOSIC"/>
</dbReference>
<dbReference type="GeneID" id="66115554"/>
<dbReference type="InterPro" id="IPR042239">
    <property type="entry name" value="Nop_C"/>
</dbReference>
<feature type="compositionally biased region" description="Acidic residues" evidence="9">
    <location>
        <begin position="1"/>
        <end position="20"/>
    </location>
</feature>
<keyword evidence="3" id="KW-0507">mRNA processing</keyword>
<dbReference type="GO" id="GO:0071011">
    <property type="term" value="C:precatalytic spliceosome"/>
    <property type="evidence" value="ECO:0007669"/>
    <property type="project" value="TreeGrafter"/>
</dbReference>
<dbReference type="InterPro" id="IPR036070">
    <property type="entry name" value="Nop_dom_sf"/>
</dbReference>
<dbReference type="GO" id="GO:0003723">
    <property type="term" value="F:RNA binding"/>
    <property type="evidence" value="ECO:0007669"/>
    <property type="project" value="UniProtKB-KW"/>
</dbReference>
<gene>
    <name evidence="11" type="primary">PRP31</name>
    <name evidence="11" type="ORF">KQ657_002180</name>
</gene>
<evidence type="ECO:0000313" key="12">
    <source>
        <dbReference type="Proteomes" id="UP000790833"/>
    </source>
</evidence>
<feature type="compositionally biased region" description="Basic residues" evidence="9">
    <location>
        <begin position="457"/>
        <end position="467"/>
    </location>
</feature>
<keyword evidence="12" id="KW-1185">Reference proteome</keyword>
<dbReference type="InterPro" id="IPR019175">
    <property type="entry name" value="Prp31_C"/>
</dbReference>
<name>A0A9P8AJU4_9ASCO</name>
<dbReference type="Gene3D" id="1.10.246.90">
    <property type="entry name" value="Nop domain"/>
    <property type="match status" value="1"/>
</dbReference>
<dbReference type="SMART" id="SM00931">
    <property type="entry name" value="NOSIC"/>
    <property type="match status" value="1"/>
</dbReference>
<organism evidence="11 12">
    <name type="scientific">Scheffersomyces spartinae</name>
    <dbReference type="NCBI Taxonomy" id="45513"/>
    <lineage>
        <taxon>Eukaryota</taxon>
        <taxon>Fungi</taxon>
        <taxon>Dikarya</taxon>
        <taxon>Ascomycota</taxon>
        <taxon>Saccharomycotina</taxon>
        <taxon>Pichiomycetes</taxon>
        <taxon>Debaryomycetaceae</taxon>
        <taxon>Scheffersomyces</taxon>
    </lineage>
</organism>
<evidence type="ECO:0000256" key="3">
    <source>
        <dbReference type="ARBA" id="ARBA00022664"/>
    </source>
</evidence>
<dbReference type="InterPro" id="IPR027105">
    <property type="entry name" value="Prp31"/>
</dbReference>
<dbReference type="Pfam" id="PF01798">
    <property type="entry name" value="Nop"/>
    <property type="match status" value="1"/>
</dbReference>
<dbReference type="GO" id="GO:0000244">
    <property type="term" value="P:spliceosomal tri-snRNP complex assembly"/>
    <property type="evidence" value="ECO:0007669"/>
    <property type="project" value="InterPro"/>
</dbReference>
<keyword evidence="6" id="KW-0508">mRNA splicing</keyword>
<keyword evidence="8" id="KW-0687">Ribonucleoprotein</keyword>
<evidence type="ECO:0000313" key="11">
    <source>
        <dbReference type="EMBL" id="KAG7195795.1"/>
    </source>
</evidence>
<proteinExistence type="inferred from homology"/>
<comment type="subcellular location">
    <subcellularLocation>
        <location evidence="1">Nucleus</location>
    </subcellularLocation>
</comment>
<evidence type="ECO:0000256" key="9">
    <source>
        <dbReference type="SAM" id="MobiDB-lite"/>
    </source>
</evidence>
<feature type="region of interest" description="Disordered" evidence="9">
    <location>
        <begin position="444"/>
        <end position="467"/>
    </location>
</feature>
<evidence type="ECO:0000256" key="7">
    <source>
        <dbReference type="ARBA" id="ARBA00023242"/>
    </source>
</evidence>
<comment type="caution">
    <text evidence="11">The sequence shown here is derived from an EMBL/GenBank/DDBJ whole genome shotgun (WGS) entry which is preliminary data.</text>
</comment>
<keyword evidence="4" id="KW-0747">Spliceosome</keyword>
<feature type="region of interest" description="Disordered" evidence="9">
    <location>
        <begin position="337"/>
        <end position="356"/>
    </location>
</feature>
<evidence type="ECO:0000256" key="8">
    <source>
        <dbReference type="ARBA" id="ARBA00023274"/>
    </source>
</evidence>
<accession>A0A9P8AJU4</accession>
<dbReference type="EMBL" id="JAHMUF010000002">
    <property type="protein sequence ID" value="KAG7195795.1"/>
    <property type="molecule type" value="Genomic_DNA"/>
</dbReference>
<protein>
    <submittedName>
        <fullName evidence="11">U4/U6-U5 snRNP complex subunit prp31</fullName>
    </submittedName>
</protein>
<dbReference type="PANTHER" id="PTHR13904:SF0">
    <property type="entry name" value="U4_U6 SMALL NUCLEAR RIBONUCLEOPROTEIN PRP31"/>
    <property type="match status" value="1"/>
</dbReference>
<keyword evidence="7" id="KW-0539">Nucleus</keyword>
<reference evidence="11" key="1">
    <citation type="submission" date="2021-03" db="EMBL/GenBank/DDBJ databases">
        <authorList>
            <person name="Palmer J.M."/>
        </authorList>
    </citation>
    <scope>NUCLEOTIDE SEQUENCE</scope>
    <source>
        <strain evidence="11">ARV_011</strain>
    </source>
</reference>
<keyword evidence="5" id="KW-0694">RNA-binding</keyword>
<dbReference type="SUPFAM" id="SSF89124">
    <property type="entry name" value="Nop domain"/>
    <property type="match status" value="1"/>
</dbReference>
<dbReference type="Pfam" id="PF09785">
    <property type="entry name" value="Prp31_C"/>
    <property type="match status" value="1"/>
</dbReference>
<sequence length="467" mass="52407">MEDYGDDLLNDLASSEDETETETHKLNEIVNTGVLGFSSRVLPLVPLLLKQVKYYTNEEEMDYLELIDDGTENKEYKFILHINEVSHNIREEVEELDSIIKSQYKVVFPELETLIKNPVDYVRIVKLIQGNLNNIKDFEVQLQTILPNEKVLLVLMAALQQERKNEELDDTIPNVNWQEISVLCNNLLELEDLIAQLNNFISVKLLKFAPNVTELIGPIATSQLLLAVGSLKQLAQTPSCNIPSLGMKEMSSSTTSNNVTHNTKRNTGYLYHTPLVQYLPNDVVKQAMRILSGKIVLAARIDLAKGSSDGTIGRKYSIDVQSKLEKLLTPPENVGDKALPIPIDKKSKKRGGKRFRKMKERMGMSELRKAQNKMAFGKQEDTIMDSFGEEIGLGMSKGVKGINTNTGAVMSKGLANRLKKLELLGKSANDLDLSFKESQLVNGISRKRKNDGQAHNVKPKKLKNTEK</sequence>
<evidence type="ECO:0000259" key="10">
    <source>
        <dbReference type="PROSITE" id="PS51358"/>
    </source>
</evidence>
<dbReference type="Proteomes" id="UP000790833">
    <property type="component" value="Unassembled WGS sequence"/>
</dbReference>
<dbReference type="GO" id="GO:0046540">
    <property type="term" value="C:U4/U6 x U5 tri-snRNP complex"/>
    <property type="evidence" value="ECO:0007669"/>
    <property type="project" value="InterPro"/>
</dbReference>
<evidence type="ECO:0000256" key="1">
    <source>
        <dbReference type="ARBA" id="ARBA00004123"/>
    </source>
</evidence>
<dbReference type="GO" id="GO:0005687">
    <property type="term" value="C:U4 snRNP"/>
    <property type="evidence" value="ECO:0007669"/>
    <property type="project" value="TreeGrafter"/>
</dbReference>
<dbReference type="InterPro" id="IPR002687">
    <property type="entry name" value="Nop_dom"/>
</dbReference>